<dbReference type="InterPro" id="IPR046157">
    <property type="entry name" value="DUF6159"/>
</dbReference>
<keyword evidence="4" id="KW-1185">Reference proteome</keyword>
<accession>A0A1H6RD48</accession>
<sequence length="189" mass="20316">MAAAWERKTEIAVWSVISAVVGVILRSLERSDSMLTRLVAGFFALGWTITTFFVIPVIVFEDVSPSELFSKSAGTFRETWGETLSSNFGIGLVQFGLWLVGMGVVVAVGVGLFSLVPAVGTTTVVLGAVGVSVGVYLVGQTVQGITKTALYIYAAERTIPPEFDDFDFESLDGRTERSTTSREHPPARS</sequence>
<evidence type="ECO:0000313" key="4">
    <source>
        <dbReference type="Proteomes" id="UP000198888"/>
    </source>
</evidence>
<feature type="transmembrane region" description="Helical" evidence="2">
    <location>
        <begin position="123"/>
        <end position="139"/>
    </location>
</feature>
<dbReference type="Proteomes" id="UP000198888">
    <property type="component" value="Unassembled WGS sequence"/>
</dbReference>
<evidence type="ECO:0000256" key="1">
    <source>
        <dbReference type="SAM" id="MobiDB-lite"/>
    </source>
</evidence>
<evidence type="ECO:0000256" key="2">
    <source>
        <dbReference type="SAM" id="Phobius"/>
    </source>
</evidence>
<reference evidence="3 4" key="1">
    <citation type="submission" date="2016-10" db="EMBL/GenBank/DDBJ databases">
        <authorList>
            <person name="de Groot N.N."/>
        </authorList>
    </citation>
    <scope>NUCLEOTIDE SEQUENCE [LARGE SCALE GENOMIC DNA]</scope>
    <source>
        <strain evidence="3 4">DSM 22187</strain>
    </source>
</reference>
<dbReference type="STRING" id="1073996.SAMN05444271_102102"/>
<keyword evidence="2" id="KW-0472">Membrane</keyword>
<protein>
    <submittedName>
        <fullName evidence="3">Uncharacterized protein</fullName>
    </submittedName>
</protein>
<organism evidence="3 4">
    <name type="scientific">Halohasta litchfieldiae</name>
    <dbReference type="NCBI Taxonomy" id="1073996"/>
    <lineage>
        <taxon>Archaea</taxon>
        <taxon>Methanobacteriati</taxon>
        <taxon>Methanobacteriota</taxon>
        <taxon>Stenosarchaea group</taxon>
        <taxon>Halobacteria</taxon>
        <taxon>Halobacteriales</taxon>
        <taxon>Haloferacaceae</taxon>
        <taxon>Halohasta</taxon>
    </lineage>
</organism>
<keyword evidence="2" id="KW-1133">Transmembrane helix</keyword>
<gene>
    <name evidence="3" type="ORF">SAMN05444271_102102</name>
</gene>
<feature type="transmembrane region" description="Helical" evidence="2">
    <location>
        <begin position="40"/>
        <end position="60"/>
    </location>
</feature>
<dbReference type="Pfam" id="PF19656">
    <property type="entry name" value="DUF6159"/>
    <property type="match status" value="1"/>
</dbReference>
<name>A0A1H6RD48_9EURY</name>
<dbReference type="EMBL" id="FNYR01000002">
    <property type="protein sequence ID" value="SEI53663.1"/>
    <property type="molecule type" value="Genomic_DNA"/>
</dbReference>
<dbReference type="AlphaFoldDB" id="A0A1H6RD48"/>
<keyword evidence="2" id="KW-0812">Transmembrane</keyword>
<feature type="transmembrane region" description="Helical" evidence="2">
    <location>
        <begin position="95"/>
        <end position="116"/>
    </location>
</feature>
<feature type="compositionally biased region" description="Basic and acidic residues" evidence="1">
    <location>
        <begin position="171"/>
        <end position="189"/>
    </location>
</feature>
<evidence type="ECO:0000313" key="3">
    <source>
        <dbReference type="EMBL" id="SEI53663.1"/>
    </source>
</evidence>
<proteinExistence type="predicted"/>
<feature type="region of interest" description="Disordered" evidence="1">
    <location>
        <begin position="166"/>
        <end position="189"/>
    </location>
</feature>